<evidence type="ECO:0000256" key="3">
    <source>
        <dbReference type="SAM" id="MobiDB-lite"/>
    </source>
</evidence>
<dbReference type="EMBL" id="CAJVPL010000584">
    <property type="protein sequence ID" value="CAG8512136.1"/>
    <property type="molecule type" value="Genomic_DNA"/>
</dbReference>
<evidence type="ECO:0000256" key="1">
    <source>
        <dbReference type="ARBA" id="ARBA00023157"/>
    </source>
</evidence>
<dbReference type="PANTHER" id="PTHR11905:SF159">
    <property type="entry name" value="ADAM METALLOPROTEASE"/>
    <property type="match status" value="1"/>
</dbReference>
<dbReference type="Pfam" id="PF13688">
    <property type="entry name" value="Reprolysin_5"/>
    <property type="match status" value="1"/>
</dbReference>
<feature type="domain" description="Disintegrin" evidence="6">
    <location>
        <begin position="568"/>
        <end position="657"/>
    </location>
</feature>
<dbReference type="GO" id="GO:0004222">
    <property type="term" value="F:metalloendopeptidase activity"/>
    <property type="evidence" value="ECO:0007669"/>
    <property type="project" value="InterPro"/>
</dbReference>
<dbReference type="PANTHER" id="PTHR11905">
    <property type="entry name" value="ADAM A DISINTEGRIN AND METALLOPROTEASE DOMAIN"/>
    <property type="match status" value="1"/>
</dbReference>
<evidence type="ECO:0000256" key="5">
    <source>
        <dbReference type="SAM" id="SignalP"/>
    </source>
</evidence>
<feature type="signal peptide" evidence="5">
    <location>
        <begin position="1"/>
        <end position="26"/>
    </location>
</feature>
<feature type="region of interest" description="Disordered" evidence="3">
    <location>
        <begin position="808"/>
        <end position="864"/>
    </location>
</feature>
<keyword evidence="4" id="KW-0812">Transmembrane</keyword>
<dbReference type="Pfam" id="PF00200">
    <property type="entry name" value="Disintegrin"/>
    <property type="match status" value="1"/>
</dbReference>
<dbReference type="FunFam" id="4.10.70.10:FF:000001">
    <property type="entry name" value="Disintegrin and metalloproteinase domain-containing protein 22"/>
    <property type="match status" value="1"/>
</dbReference>
<dbReference type="AlphaFoldDB" id="A0A9N8ZZL9"/>
<feature type="compositionally biased region" description="Pro residues" evidence="3">
    <location>
        <begin position="843"/>
        <end position="854"/>
    </location>
</feature>
<keyword evidence="5" id="KW-0732">Signal</keyword>
<keyword evidence="2" id="KW-0862">Zinc</keyword>
<feature type="binding site" evidence="2">
    <location>
        <position position="497"/>
    </location>
    <ligand>
        <name>Zn(2+)</name>
        <dbReference type="ChEBI" id="CHEBI:29105"/>
        <note>catalytic</note>
    </ligand>
</feature>
<evidence type="ECO:0000259" key="7">
    <source>
        <dbReference type="PROSITE" id="PS50215"/>
    </source>
</evidence>
<dbReference type="OrthoDB" id="5951731at2759"/>
<name>A0A9N8ZZL9_9GLOM</name>
<evidence type="ECO:0000313" key="9">
    <source>
        <dbReference type="Proteomes" id="UP000789831"/>
    </source>
</evidence>
<gene>
    <name evidence="8" type="ORF">AGERDE_LOCUS4797</name>
</gene>
<evidence type="ECO:0000313" key="8">
    <source>
        <dbReference type="EMBL" id="CAG8512136.1"/>
    </source>
</evidence>
<proteinExistence type="predicted"/>
<dbReference type="Proteomes" id="UP000789831">
    <property type="component" value="Unassembled WGS sequence"/>
</dbReference>
<keyword evidence="4" id="KW-0472">Membrane</keyword>
<feature type="chain" id="PRO_5040210572" evidence="5">
    <location>
        <begin position="27"/>
        <end position="864"/>
    </location>
</feature>
<keyword evidence="1" id="KW-1015">Disulfide bond</keyword>
<protein>
    <submittedName>
        <fullName evidence="8">7004_t:CDS:1</fullName>
    </submittedName>
</protein>
<feature type="domain" description="Peptidase M12B" evidence="7">
    <location>
        <begin position="333"/>
        <end position="546"/>
    </location>
</feature>
<dbReference type="Gene3D" id="4.10.70.10">
    <property type="entry name" value="Disintegrin domain"/>
    <property type="match status" value="1"/>
</dbReference>
<accession>A0A9N8ZZL9</accession>
<dbReference type="InterPro" id="IPR024079">
    <property type="entry name" value="MetalloPept_cat_dom_sf"/>
</dbReference>
<sequence>MEEFNSPQLFLVWLLGISFIQIYVQAHSIASKPLTYLEFVGNPIIERLPRDRFEIHNAHRDPVKDSPSLRHDDSMRVQFVAFNQTFNLHLEPNLELYHAEAKITYHHSNNTSSTIRLLPEDHRLYKGIVLGIDSTEKRLVEDIIGLKRHSLFEELAYSPGVLGWARIHVLDDGNLSEYGTNTRHPTFEGTFSYENDLYHIKSIENFHSIQYPEDPEIPNPSARHQSHRFATMVIYRDSDIKHSNLSKRANTLTDRQVQGCAMDDLPFNVDLNNDYRKMRKEWAFQYNQGQISTNEEDSLWNLNFAGFRFSRASNESTKLTKRQTAAGCPTARKINYMGAAADCTYVKKYGSQDAARKQILSDWNTASAVYESTFNVTLGLISLDIRDGTCPSQLDQTSLWNRECADSYSINNRLSDFSSWRGTKGDDGTGLWHLLTTCSTGTKVGVAWLGQLCETKVTQQNTEYGLASVANTGVSSASKDEWKVVAHEVGHGFGAIHDCMSFDCPCTDCQCCPLSSSTCDANAQYIMNPTSNSVSNSFSPCSINDICSAYPNLGTCLGDPGNKKILSEAMCGNGIKEDGEECDCGTETECANDPCCNGSTCKFKAGAICDDRNDLCCKNCTIRAAGTVCRPAISSCDLAEVCNGTSAMCPTDAHVSDGSSCGGNGLACAGGQCTSRDAQCAARGSRSGITKSCKISSDGCTITCANPGDSRSCLELSGSFVDGTPCGYGGKCSKGSCQSGSFGNTVSSWIDQNKKIIIPVAAVLGLMILCSIIQCCCGCFKRRGKPSRQRVLSQERVNPAYNISGAYSVPASSPTRQYSTNWVDPTPYNGLTPNQQSFHSPPTTAPPTTAPPYSPQQAFAGAGV</sequence>
<feature type="binding site" evidence="2">
    <location>
        <position position="491"/>
    </location>
    <ligand>
        <name>Zn(2+)</name>
        <dbReference type="ChEBI" id="CHEBI:29105"/>
        <note>catalytic</note>
    </ligand>
</feature>
<dbReference type="GO" id="GO:0006508">
    <property type="term" value="P:proteolysis"/>
    <property type="evidence" value="ECO:0007669"/>
    <property type="project" value="InterPro"/>
</dbReference>
<dbReference type="InterPro" id="IPR001762">
    <property type="entry name" value="Disintegrin_dom"/>
</dbReference>
<keyword evidence="4" id="KW-1133">Transmembrane helix</keyword>
<evidence type="ECO:0000256" key="2">
    <source>
        <dbReference type="PROSITE-ProRule" id="PRU00276"/>
    </source>
</evidence>
<evidence type="ECO:0000256" key="4">
    <source>
        <dbReference type="SAM" id="Phobius"/>
    </source>
</evidence>
<dbReference type="SUPFAM" id="SSF55486">
    <property type="entry name" value="Metalloproteases ('zincins'), catalytic domain"/>
    <property type="match status" value="1"/>
</dbReference>
<comment type="caution">
    <text evidence="2">Lacks conserved residue(s) required for the propagation of feature annotation.</text>
</comment>
<feature type="active site" evidence="2">
    <location>
        <position position="488"/>
    </location>
</feature>
<dbReference type="PROSITE" id="PS50215">
    <property type="entry name" value="ADAM_MEPRO"/>
    <property type="match status" value="1"/>
</dbReference>
<keyword evidence="9" id="KW-1185">Reference proteome</keyword>
<dbReference type="InterPro" id="IPR001590">
    <property type="entry name" value="Peptidase_M12B"/>
</dbReference>
<dbReference type="SUPFAM" id="SSF57552">
    <property type="entry name" value="Blood coagulation inhibitor (disintegrin)"/>
    <property type="match status" value="1"/>
</dbReference>
<reference evidence="8" key="1">
    <citation type="submission" date="2021-06" db="EMBL/GenBank/DDBJ databases">
        <authorList>
            <person name="Kallberg Y."/>
            <person name="Tangrot J."/>
            <person name="Rosling A."/>
        </authorList>
    </citation>
    <scope>NUCLEOTIDE SEQUENCE</scope>
    <source>
        <strain evidence="8">MT106</strain>
    </source>
</reference>
<organism evidence="8 9">
    <name type="scientific">Ambispora gerdemannii</name>
    <dbReference type="NCBI Taxonomy" id="144530"/>
    <lineage>
        <taxon>Eukaryota</taxon>
        <taxon>Fungi</taxon>
        <taxon>Fungi incertae sedis</taxon>
        <taxon>Mucoromycota</taxon>
        <taxon>Glomeromycotina</taxon>
        <taxon>Glomeromycetes</taxon>
        <taxon>Archaeosporales</taxon>
        <taxon>Ambisporaceae</taxon>
        <taxon>Ambispora</taxon>
    </lineage>
</organism>
<feature type="binding site" evidence="2">
    <location>
        <position position="487"/>
    </location>
    <ligand>
        <name>Zn(2+)</name>
        <dbReference type="ChEBI" id="CHEBI:29105"/>
        <note>catalytic</note>
    </ligand>
</feature>
<dbReference type="Gene3D" id="3.40.390.10">
    <property type="entry name" value="Collagenase (Catalytic Domain)"/>
    <property type="match status" value="1"/>
</dbReference>
<feature type="transmembrane region" description="Helical" evidence="4">
    <location>
        <begin position="756"/>
        <end position="780"/>
    </location>
</feature>
<dbReference type="GO" id="GO:0046872">
    <property type="term" value="F:metal ion binding"/>
    <property type="evidence" value="ECO:0007669"/>
    <property type="project" value="UniProtKB-KW"/>
</dbReference>
<evidence type="ECO:0000259" key="6">
    <source>
        <dbReference type="PROSITE" id="PS50214"/>
    </source>
</evidence>
<comment type="caution">
    <text evidence="8">The sequence shown here is derived from an EMBL/GenBank/DDBJ whole genome shotgun (WGS) entry which is preliminary data.</text>
</comment>
<dbReference type="SMART" id="SM00050">
    <property type="entry name" value="DISIN"/>
    <property type="match status" value="1"/>
</dbReference>
<dbReference type="InterPro" id="IPR036436">
    <property type="entry name" value="Disintegrin_dom_sf"/>
</dbReference>
<keyword evidence="2" id="KW-0479">Metal-binding</keyword>
<feature type="compositionally biased region" description="Polar residues" evidence="3">
    <location>
        <begin position="810"/>
        <end position="840"/>
    </location>
</feature>
<dbReference type="PROSITE" id="PS50214">
    <property type="entry name" value="DISINTEGRIN_2"/>
    <property type="match status" value="1"/>
</dbReference>